<proteinExistence type="predicted"/>
<dbReference type="AlphaFoldDB" id="A0A0V0Z630"/>
<dbReference type="Proteomes" id="UP000054783">
    <property type="component" value="Unassembled WGS sequence"/>
</dbReference>
<evidence type="ECO:0000313" key="1">
    <source>
        <dbReference type="EMBL" id="KRY08007.1"/>
    </source>
</evidence>
<organism evidence="1 3">
    <name type="scientific">Trichinella patagoniensis</name>
    <dbReference type="NCBI Taxonomy" id="990121"/>
    <lineage>
        <taxon>Eukaryota</taxon>
        <taxon>Metazoa</taxon>
        <taxon>Ecdysozoa</taxon>
        <taxon>Nematoda</taxon>
        <taxon>Enoplea</taxon>
        <taxon>Dorylaimia</taxon>
        <taxon>Trichinellida</taxon>
        <taxon>Trichinellidae</taxon>
        <taxon>Trichinella</taxon>
    </lineage>
</organism>
<sequence length="136" mass="15781">MYLKGDCQITDKEVIRPIRERRVLYPCSIFYLSDIPLTAANLLNKIFPYSACNYNAYKDDCQITDKNVIAPIFERRMLYPWSIFHLGDILLIAAVRNKSANGRHCIKIYTHTTTMLMYFDGELFAMSSVSVVRKNL</sequence>
<evidence type="ECO:0000313" key="2">
    <source>
        <dbReference type="EMBL" id="KRY18352.1"/>
    </source>
</evidence>
<dbReference type="EMBL" id="JYDQ01000376">
    <property type="protein sequence ID" value="KRY08007.1"/>
    <property type="molecule type" value="Genomic_DNA"/>
</dbReference>
<comment type="caution">
    <text evidence="1">The sequence shown here is derived from an EMBL/GenBank/DDBJ whole genome shotgun (WGS) entry which is preliminary data.</text>
</comment>
<dbReference type="EMBL" id="JYDQ01000048">
    <property type="protein sequence ID" value="KRY18352.1"/>
    <property type="molecule type" value="Genomic_DNA"/>
</dbReference>
<evidence type="ECO:0000313" key="3">
    <source>
        <dbReference type="Proteomes" id="UP000054783"/>
    </source>
</evidence>
<name>A0A0V0Z630_9BILA</name>
<reference evidence="1 3" key="1">
    <citation type="submission" date="2015-01" db="EMBL/GenBank/DDBJ databases">
        <title>Evolution of Trichinella species and genotypes.</title>
        <authorList>
            <person name="Korhonen P.K."/>
            <person name="Edoardo P."/>
            <person name="Giuseppe L.R."/>
            <person name="Gasser R.B."/>
        </authorList>
    </citation>
    <scope>NUCLEOTIDE SEQUENCE [LARGE SCALE GENOMIC DNA]</scope>
    <source>
        <strain evidence="1">ISS2496</strain>
    </source>
</reference>
<keyword evidence="3" id="KW-1185">Reference proteome</keyword>
<accession>A0A0V0Z630</accession>
<protein>
    <submittedName>
        <fullName evidence="1">Uncharacterized protein</fullName>
    </submittedName>
</protein>
<gene>
    <name evidence="2" type="ORF">T12_4933</name>
    <name evidence="1" type="ORF">T12_6548</name>
</gene>